<dbReference type="Gene3D" id="3.40.50.410">
    <property type="entry name" value="von Willebrand factor, type A domain"/>
    <property type="match status" value="1"/>
</dbReference>
<dbReference type="GO" id="GO:0030687">
    <property type="term" value="C:preribosome, large subunit precursor"/>
    <property type="evidence" value="ECO:0007669"/>
    <property type="project" value="TreeGrafter"/>
</dbReference>
<dbReference type="EMBL" id="UYJE01010034">
    <property type="protein sequence ID" value="VDI79097.1"/>
    <property type="molecule type" value="Genomic_DNA"/>
</dbReference>
<feature type="compositionally biased region" description="Acidic residues" evidence="3">
    <location>
        <begin position="2161"/>
        <end position="2175"/>
    </location>
</feature>
<feature type="compositionally biased region" description="Acidic residues" evidence="3">
    <location>
        <begin position="2325"/>
        <end position="2342"/>
    </location>
</feature>
<dbReference type="PROSITE" id="PS50234">
    <property type="entry name" value="VWFA"/>
    <property type="match status" value="1"/>
</dbReference>
<comment type="caution">
    <text evidence="5">The sequence shown here is derived from an EMBL/GenBank/DDBJ whole genome shotgun (WGS) entry which is preliminary data.</text>
</comment>
<dbReference type="InterPro" id="IPR002035">
    <property type="entry name" value="VWF_A"/>
</dbReference>
<feature type="compositionally biased region" description="Basic and acidic residues" evidence="3">
    <location>
        <begin position="2011"/>
        <end position="2030"/>
    </location>
</feature>
<dbReference type="Pfam" id="PF00092">
    <property type="entry name" value="VWA"/>
    <property type="match status" value="1"/>
</dbReference>
<dbReference type="Proteomes" id="UP000596742">
    <property type="component" value="Unassembled WGS sequence"/>
</dbReference>
<reference evidence="5" key="1">
    <citation type="submission" date="2018-11" db="EMBL/GenBank/DDBJ databases">
        <authorList>
            <person name="Alioto T."/>
            <person name="Alioto T."/>
        </authorList>
    </citation>
    <scope>NUCLEOTIDE SEQUENCE</scope>
</reference>
<feature type="compositionally biased region" description="Basic and acidic residues" evidence="3">
    <location>
        <begin position="1891"/>
        <end position="1906"/>
    </location>
</feature>
<dbReference type="PANTHER" id="PTHR48103:SF2">
    <property type="entry name" value="MIDASIN"/>
    <property type="match status" value="1"/>
</dbReference>
<keyword evidence="6" id="KW-1185">Reference proteome</keyword>
<dbReference type="InterPro" id="IPR036465">
    <property type="entry name" value="vWFA_dom_sf"/>
</dbReference>
<feature type="compositionally biased region" description="Acidic residues" evidence="3">
    <location>
        <begin position="2033"/>
        <end position="2044"/>
    </location>
</feature>
<feature type="compositionally biased region" description="Acidic residues" evidence="3">
    <location>
        <begin position="2062"/>
        <end position="2084"/>
    </location>
</feature>
<feature type="compositionally biased region" description="Basic and acidic residues" evidence="3">
    <location>
        <begin position="1992"/>
        <end position="2002"/>
    </location>
</feature>
<protein>
    <submittedName>
        <fullName evidence="5">Midasin</fullName>
    </submittedName>
</protein>
<dbReference type="FunFam" id="3.40.50.410:FF:000028">
    <property type="entry name" value="Midasin"/>
    <property type="match status" value="1"/>
</dbReference>
<feature type="compositionally biased region" description="Acidic residues" evidence="3">
    <location>
        <begin position="1910"/>
        <end position="1921"/>
    </location>
</feature>
<feature type="compositionally biased region" description="Basic and acidic residues" evidence="3">
    <location>
        <begin position="2253"/>
        <end position="2268"/>
    </location>
</feature>
<dbReference type="SUPFAM" id="SSF53300">
    <property type="entry name" value="vWA-like"/>
    <property type="match status" value="1"/>
</dbReference>
<feature type="region of interest" description="Disordered" evidence="3">
    <location>
        <begin position="1887"/>
        <end position="2280"/>
    </location>
</feature>
<dbReference type="GO" id="GO:0000027">
    <property type="term" value="P:ribosomal large subunit assembly"/>
    <property type="evidence" value="ECO:0007669"/>
    <property type="project" value="TreeGrafter"/>
</dbReference>
<feature type="compositionally biased region" description="Polar residues" evidence="3">
    <location>
        <begin position="2185"/>
        <end position="2197"/>
    </location>
</feature>
<dbReference type="OrthoDB" id="422220at2759"/>
<feature type="region of interest" description="Disordered" evidence="3">
    <location>
        <begin position="2315"/>
        <end position="2345"/>
    </location>
</feature>
<evidence type="ECO:0000256" key="1">
    <source>
        <dbReference type="ARBA" id="ARBA00022741"/>
    </source>
</evidence>
<sequence length="2734" mass="312496">MILEDVYRLLTRKDDFLQMMSGLDINTFTEVAQVLDAFKWRSLLLVVLEKCFCNEADIHTLTLYWNWFYDKFISTIVNRMPAELSSIVQHIHSKLGQNNQLGKRYMKFWNTAGHPQAYKTKMESQFDLCLTDLAKQIDVHCPFVKLLAWPKIQLHITDSRTVTDLLLFCFKLTSSGLIEENKDVLCSKILEIRQLMCKSGINSDSVNKHLNEYIREESPMDVGQSEQSILQTSHYLPNESVSLWPLYESVIATVGRSLIHHMSDITSSYMSTYTDYCLHFTCMSPLQINMWQQAIETPGHLNEVYPLLKMKLYKQLWNLTPAQCVNRYLNLNTEIDGGDLSLGPGFLFTPTFSYLASHYLSNSENSQDSRKTYENRLQPLQVPLGNFSSEIEKLNLMSKQLWCNCSLLAETQYDPRTSERRNIAFEFKHLMKSITASLSEENQSVMGQILPVVELISNGQTDQIQTLEFVEKLCFVLKSIYSEHNAIENCVKSVLDIVTSSETSTLQSIGTAWVWLGLVSIELLTPYLSVDPVEKVAIKIEILTNELNEIEYELAARSTHHFIQTGDSLDSLPDSLMHPHVIHLKEKQCILQQKIQALQHQQAYRPKPSQFRSVVSLITNFKTSIGSVNNVTNLLKKLMQTTVAKTTKTLNEEEAWQKSVTSFIQNMDENFPHYRDITIPFLVALYQIKHGMRLVATDIKQSNYHIDLTGRLHTQNEDLLSSVMLQLSEVPSVSSNSPDFLYLAQNINSTDTQKVIGSLVPDSTTANSLLSSLRSSGLDLVNSDSFIRKELTPRLIFTLSKLLDQFVETWQQQEERRRQKEEEDDCLYRYKAQLHGDERMEAEKEEDEFKQNFPSFEQDYMDVSGRPTLEGPEPVKVDGNNTSQDSISEEEMNTICRIHQAIFTLLTNADWLKQTCNIEVKVQDIIRPVLSNYMVMTSLLKPTYQYLNEKIDKPMFGGHLMVASVVQEQISQQGSSITEDYDIYYDSNVSEAVKCLPVIDKLVHKVQELQIEWPGHPTLKQLVMIGDRIKSFAVTSPVIKFLTGIELLLEKAQDWESNAAKHVSMMTELSEITAVIIEWRKLELSCWSKCLDTVCRKHSRKASRWWFHLYQLIQSYLMPSQVGEGDNTPMTDKDILKSLLEFMEKSTLGECKTRLEMVKSFHCQLVNMDSSDKQKYLVNLLWNIYQFYIQFSAMIDEEIQRLRAPVEKELKGFVKIARWTDMNYWALKTTTEKTHRTLHKHVKAFQDILNQPVRAVYQEKTTSICSEQNISKWREEFVNLNIITKKPIIIQQVDSPDVDLPLLSRAHTLCGKVYKHWRGLTEKMQYRSIISELDEFIGDMIEEVHELQAKEVNQSLEKDKQKSEAKHICHLRRRALADLFKHLTACGLSYRKGLTMSSREDKDTLPLTVDPVDFNVLMESCTYSKYSEMVCSTWTGCQQYYYRCISRKAKLASALMTPSQELGLGNMDRCRGFTEHLMSLVVQQYKDLSSIGQHYKSISMSLEALTSVIKDGDSTVQPNQIDSNKWHVDFKELLTSIAEGMIQFEALLQSCPKSIGETTHHPSPVGEENLSKMALVKHGDTTWTNCMTCVQTIKQRTVELQRKLVGENKTVIWTMISMRTLSEAAQSLESIVPDMQGIINLFKSPSDNSLCEFTSSLSYLSERINKFVAEFKSWTCLEEQKMTHYKSESGEINDEVKQFASNAEELVSSILMVIQNIRKNHESEKPVPDAENGENEAMKFEDGLFVKQVVEKVKEDVTHVLNTKITNSIQHLMDQLLSHWNSSDPEMLKSNVPCVKLVSHCLPLLQQYCDVIEYYLLQALAANRTTAKLLSVLLGIFTELASKGFCTPAEFSDEVAGEGATDFEDIENAGMGEGEGVKDVSDQIENEDQLDEARKPGDKPEEKSDQPDIPSEDNAIEMSDDMDGKLHDVDPQEEGEEDEEGEEQEEIDKQMGEVDDQGEDKLDEQMWGSDEEEPEEQENQKEEEGPGSGQESKSELVAKDDNEGAEEEDQNKDSSKENKDNPDEENKQPNELDQMDTSEYDEDKVDPYQNEKEPEKPPDGMDLPDDLQLDDDIDKEEEAAEGQEESQKEEPSDDMDTENIPDEENKENTDDKNDEEMSPEEKEQEQSDGLEKENTEDGKDENEERQDEEGKDEPGFSAQEPSEENPEDQINEEDKEQPQEAEVKGQTTHDSQNVEQSDTAHDQAGESENNQEEAEGTGTAQSELEEGHQGQSSSKVTQGSNSQQQKQLKRKPGKSDVDRSLGSVEDKYKKLKTTDTPATESQMSLRVKKLIYMNMSKMPHLNMIHRLVDTATTEQQLEQPLASQEGEECEQDDDVDMADDDTDQKTEDIEMQQSMKLKSRKKELQENGDVKDLDDVTMEKVNIPGEVVETMTVGRGPVSTIHTKMEYLHTDVKEEVNVEKLREELESQLTSWSHTDSDNDLTEEAAAEAWNQYEVLTSNLSQELCEQLRLILEPSQATKLKGDYRTGKRLNMRKVIPYIASQFRKDKIWLRRTKPSKRQYQIMLAIDDSSSMVDNHSKQLAFESLAMISNALTLLEAGELGICSFGENVRLVHDFNEQFSNHSGAKLLQHFTFEQKKTKIAQLLKQITVHMMDARSRQRGMMGNPDTAQLLLIVSDGRGLFMEGMETVKTAVRQARESNIFLVFVVIDNPQAKDSILDIRVPVFKGANSMPEIKSYMDNFPFPFYIILRDINSLPQVLCDALRQWFELVTSTDS</sequence>
<feature type="compositionally biased region" description="Polar residues" evidence="3">
    <location>
        <begin position="2229"/>
        <end position="2246"/>
    </location>
</feature>
<organism evidence="5 6">
    <name type="scientific">Mytilus galloprovincialis</name>
    <name type="common">Mediterranean mussel</name>
    <dbReference type="NCBI Taxonomy" id="29158"/>
    <lineage>
        <taxon>Eukaryota</taxon>
        <taxon>Metazoa</taxon>
        <taxon>Spiralia</taxon>
        <taxon>Lophotrochozoa</taxon>
        <taxon>Mollusca</taxon>
        <taxon>Bivalvia</taxon>
        <taxon>Autobranchia</taxon>
        <taxon>Pteriomorphia</taxon>
        <taxon>Mytilida</taxon>
        <taxon>Mytiloidea</taxon>
        <taxon>Mytilidae</taxon>
        <taxon>Mytilinae</taxon>
        <taxon>Mytilus</taxon>
    </lineage>
</organism>
<evidence type="ECO:0000259" key="4">
    <source>
        <dbReference type="PROSITE" id="PS50234"/>
    </source>
</evidence>
<evidence type="ECO:0000256" key="2">
    <source>
        <dbReference type="ARBA" id="ARBA00022840"/>
    </source>
</evidence>
<feature type="compositionally biased region" description="Acidic residues" evidence="3">
    <location>
        <begin position="2091"/>
        <end position="2105"/>
    </location>
</feature>
<feature type="compositionally biased region" description="Basic and acidic residues" evidence="3">
    <location>
        <begin position="2119"/>
        <end position="2137"/>
    </location>
</feature>
<dbReference type="CDD" id="cd01460">
    <property type="entry name" value="vWA_midasin"/>
    <property type="match status" value="1"/>
</dbReference>
<dbReference type="SMART" id="SM00327">
    <property type="entry name" value="VWA"/>
    <property type="match status" value="1"/>
</dbReference>
<gene>
    <name evidence="5" type="ORF">MGAL_10B053456</name>
</gene>
<dbReference type="GO" id="GO:0000055">
    <property type="term" value="P:ribosomal large subunit export from nucleus"/>
    <property type="evidence" value="ECO:0007669"/>
    <property type="project" value="TreeGrafter"/>
</dbReference>
<evidence type="ECO:0000256" key="3">
    <source>
        <dbReference type="SAM" id="MobiDB-lite"/>
    </source>
</evidence>
<evidence type="ECO:0000313" key="6">
    <source>
        <dbReference type="Proteomes" id="UP000596742"/>
    </source>
</evidence>
<dbReference type="GO" id="GO:0005634">
    <property type="term" value="C:nucleus"/>
    <property type="evidence" value="ECO:0007669"/>
    <property type="project" value="TreeGrafter"/>
</dbReference>
<accession>A0A8B6HHB4</accession>
<dbReference type="PANTHER" id="PTHR48103">
    <property type="entry name" value="MIDASIN-RELATED"/>
    <property type="match status" value="1"/>
</dbReference>
<name>A0A8B6HHB4_MYTGA</name>
<keyword evidence="1" id="KW-0547">Nucleotide-binding</keyword>
<proteinExistence type="predicted"/>
<feature type="compositionally biased region" description="Acidic residues" evidence="3">
    <location>
        <begin position="1931"/>
        <end position="1946"/>
    </location>
</feature>
<feature type="domain" description="VWFA" evidence="4">
    <location>
        <begin position="2521"/>
        <end position="2722"/>
    </location>
</feature>
<evidence type="ECO:0000313" key="5">
    <source>
        <dbReference type="EMBL" id="VDI79097.1"/>
    </source>
</evidence>
<keyword evidence="2" id="KW-0067">ATP-binding</keyword>
<dbReference type="GO" id="GO:0005524">
    <property type="term" value="F:ATP binding"/>
    <property type="evidence" value="ECO:0007669"/>
    <property type="project" value="UniProtKB-KW"/>
</dbReference>
<feature type="compositionally biased region" description="Acidic residues" evidence="3">
    <location>
        <begin position="2138"/>
        <end position="2151"/>
    </location>
</feature>
<feature type="compositionally biased region" description="Basic and acidic residues" evidence="3">
    <location>
        <begin position="2045"/>
        <end position="2059"/>
    </location>
</feature>